<dbReference type="RefSeq" id="WP_216318332.1">
    <property type="nucleotide sequence ID" value="NZ_JAHKRT010000001.1"/>
</dbReference>
<dbReference type="EMBL" id="JAHKRT010000001">
    <property type="protein sequence ID" value="MBU3076337.1"/>
    <property type="molecule type" value="Genomic_DNA"/>
</dbReference>
<gene>
    <name evidence="2" type="ORF">KOF26_00535</name>
</gene>
<name>A0ABS6BDE9_9SPHN</name>
<sequence>MISLPASAATFIGGTISEQYYYPDLATPYAQASYIPQSFTVGAGQESVVWIENVTSIGVDFSAAALDLDFTTSLDNPTFGVQPFNGLVFTSAAFAQFNGVTISGMTNLSGFDASRVTLSGNELRLDWGGLTYNSDTVIELNFSSAVPEPALWMLLIIGFAAVGISLRKDQAGTAAIS</sequence>
<keyword evidence="1" id="KW-0812">Transmembrane</keyword>
<proteinExistence type="predicted"/>
<comment type="caution">
    <text evidence="2">The sequence shown here is derived from an EMBL/GenBank/DDBJ whole genome shotgun (WGS) entry which is preliminary data.</text>
</comment>
<evidence type="ECO:0000256" key="1">
    <source>
        <dbReference type="SAM" id="Phobius"/>
    </source>
</evidence>
<dbReference type="Proteomes" id="UP000776276">
    <property type="component" value="Unassembled WGS sequence"/>
</dbReference>
<reference evidence="2 3" key="1">
    <citation type="submission" date="2021-06" db="EMBL/GenBank/DDBJ databases">
        <title>Sphingomonas sp. XMGL2, whole genome shotgun sequencing project.</title>
        <authorList>
            <person name="Zhao G."/>
            <person name="Shen L."/>
        </authorList>
    </citation>
    <scope>NUCLEOTIDE SEQUENCE [LARGE SCALE GENOMIC DNA]</scope>
    <source>
        <strain evidence="2 3">XMGL2</strain>
    </source>
</reference>
<protein>
    <recommendedName>
        <fullName evidence="4">PEP-CTERM protein-sorting domain-containing protein</fullName>
    </recommendedName>
</protein>
<accession>A0ABS6BDE9</accession>
<organism evidence="2 3">
    <name type="scientific">Sphingomonas quercus</name>
    <dbReference type="NCBI Taxonomy" id="2842451"/>
    <lineage>
        <taxon>Bacteria</taxon>
        <taxon>Pseudomonadati</taxon>
        <taxon>Pseudomonadota</taxon>
        <taxon>Alphaproteobacteria</taxon>
        <taxon>Sphingomonadales</taxon>
        <taxon>Sphingomonadaceae</taxon>
        <taxon>Sphingomonas</taxon>
    </lineage>
</organism>
<keyword evidence="3" id="KW-1185">Reference proteome</keyword>
<evidence type="ECO:0000313" key="2">
    <source>
        <dbReference type="EMBL" id="MBU3076337.1"/>
    </source>
</evidence>
<evidence type="ECO:0000313" key="3">
    <source>
        <dbReference type="Proteomes" id="UP000776276"/>
    </source>
</evidence>
<feature type="transmembrane region" description="Helical" evidence="1">
    <location>
        <begin position="149"/>
        <end position="166"/>
    </location>
</feature>
<evidence type="ECO:0008006" key="4">
    <source>
        <dbReference type="Google" id="ProtNLM"/>
    </source>
</evidence>
<keyword evidence="1" id="KW-0472">Membrane</keyword>
<keyword evidence="1" id="KW-1133">Transmembrane helix</keyword>